<dbReference type="InterPro" id="IPR040756">
    <property type="entry name" value="Peptidase_M61_N"/>
</dbReference>
<comment type="caution">
    <text evidence="4">The sequence shown here is derived from an EMBL/GenBank/DDBJ whole genome shotgun (WGS) entry which is preliminary data.</text>
</comment>
<feature type="signal peptide" evidence="1">
    <location>
        <begin position="1"/>
        <end position="19"/>
    </location>
</feature>
<dbReference type="InterPro" id="IPR036034">
    <property type="entry name" value="PDZ_sf"/>
</dbReference>
<feature type="domain" description="Peptidase M61 N-terminal" evidence="3">
    <location>
        <begin position="28"/>
        <end position="192"/>
    </location>
</feature>
<dbReference type="Gene3D" id="2.60.40.3650">
    <property type="match status" value="1"/>
</dbReference>
<dbReference type="AlphaFoldDB" id="A0A4U1L7G9"/>
<proteinExistence type="predicted"/>
<dbReference type="InterPro" id="IPR007963">
    <property type="entry name" value="Peptidase_M61_catalytic"/>
</dbReference>
<dbReference type="PIRSF" id="PIRSF016493">
    <property type="entry name" value="Glycyl_aminpptds"/>
    <property type="match status" value="1"/>
</dbReference>
<dbReference type="Gene3D" id="1.10.390.10">
    <property type="entry name" value="Neutral Protease Domain 2"/>
    <property type="match status" value="1"/>
</dbReference>
<dbReference type="SUPFAM" id="SSF55486">
    <property type="entry name" value="Metalloproteases ('zincins'), catalytic domain"/>
    <property type="match status" value="1"/>
</dbReference>
<dbReference type="EMBL" id="SWKR01000002">
    <property type="protein sequence ID" value="TKD52186.1"/>
    <property type="molecule type" value="Genomic_DNA"/>
</dbReference>
<gene>
    <name evidence="4" type="ORF">FBR43_08915</name>
</gene>
<evidence type="ECO:0000259" key="3">
    <source>
        <dbReference type="Pfam" id="PF17899"/>
    </source>
</evidence>
<evidence type="ECO:0000313" key="5">
    <source>
        <dbReference type="Proteomes" id="UP000309138"/>
    </source>
</evidence>
<accession>A0A4U1L7G9</accession>
<organism evidence="4 5">
    <name type="scientific">Sphingomonas baiyangensis</name>
    <dbReference type="NCBI Taxonomy" id="2572576"/>
    <lineage>
        <taxon>Bacteria</taxon>
        <taxon>Pseudomonadati</taxon>
        <taxon>Pseudomonadota</taxon>
        <taxon>Alphaproteobacteria</taxon>
        <taxon>Sphingomonadales</taxon>
        <taxon>Sphingomonadaceae</taxon>
        <taxon>Sphingomonas</taxon>
    </lineage>
</organism>
<dbReference type="InterPro" id="IPR027268">
    <property type="entry name" value="Peptidase_M4/M1_CTD_sf"/>
</dbReference>
<feature type="domain" description="Peptidase M61 catalytic" evidence="2">
    <location>
        <begin position="289"/>
        <end position="405"/>
    </location>
</feature>
<name>A0A4U1L7G9_9SPHN</name>
<dbReference type="OrthoDB" id="9778516at2"/>
<sequence>MRTLLLISALALAPLAASAQTAAPPPVRYELRFDNAVHHEAQIAVTFADVPVGPLRVRMSRSSPGRYAIHEFAKNVYSVRAVDGAGRALTVERSDPYGWTIPAHDGTVTVTYTLFADRADGTYSQIDATHAHLNMPATLLWAEGFEARPVELRFTPLAADWKIATQLPAGQAQNSFTAPNLQYLMDSPAELSAHVVREWPVDDAGTNRTIRIALHHRGSDADADRYAEMAKKVVAQQIAVFGDVPDFDHGSYTFLADYLPHVSGDGMEHRNSTWLTDTAGLAEDGFAQIDTLSHEFFHAWNVERLRPAELEPFDFTRANATPSLWFAEGFTTYYGPLTVHRAGIADIDAFLMQMSAIVDRTVNGPGRRYGSPIEMSLRAPFNDAATAIDPRNTNIFTSYYIYGATIAMLLDLELRGRFDTTLDAYMRRLWQMHGRPEKPYRTADLRNALATVSGDRAFADRFFASTIEGTELPELAPLLAQAGLAVAPARSGWVGNVTMVPDEGGIRLNGLSAPGTPLYAAGITQGDRILRLGNTPITTPDAWAAAVAAMAPGSSAELVFVQRGIERRATLTAAADPTIRIVRAETLGTRLTPAQRSFRAAWLGALPTP</sequence>
<evidence type="ECO:0000313" key="4">
    <source>
        <dbReference type="EMBL" id="TKD52186.1"/>
    </source>
</evidence>
<dbReference type="Gene3D" id="2.30.42.10">
    <property type="match status" value="1"/>
</dbReference>
<evidence type="ECO:0000259" key="2">
    <source>
        <dbReference type="Pfam" id="PF05299"/>
    </source>
</evidence>
<dbReference type="Pfam" id="PF17899">
    <property type="entry name" value="Peptidase_M61_N"/>
    <property type="match status" value="1"/>
</dbReference>
<dbReference type="InterPro" id="IPR024191">
    <property type="entry name" value="Peptidase_M61"/>
</dbReference>
<dbReference type="Pfam" id="PF05299">
    <property type="entry name" value="Peptidase_M61"/>
    <property type="match status" value="1"/>
</dbReference>
<dbReference type="SUPFAM" id="SSF50156">
    <property type="entry name" value="PDZ domain-like"/>
    <property type="match status" value="1"/>
</dbReference>
<feature type="chain" id="PRO_5020585102" evidence="1">
    <location>
        <begin position="20"/>
        <end position="609"/>
    </location>
</feature>
<reference evidence="4 5" key="1">
    <citation type="submission" date="2019-04" db="EMBL/GenBank/DDBJ databases">
        <authorList>
            <person name="Yang Y."/>
            <person name="Wei D."/>
        </authorList>
    </citation>
    <scope>NUCLEOTIDE SEQUENCE [LARGE SCALE GENOMIC DNA]</scope>
    <source>
        <strain evidence="4 5">L-1-4w-11</strain>
    </source>
</reference>
<protein>
    <submittedName>
        <fullName evidence="4">M61 family metallopeptidase</fullName>
    </submittedName>
</protein>
<keyword evidence="5" id="KW-1185">Reference proteome</keyword>
<dbReference type="Proteomes" id="UP000309138">
    <property type="component" value="Unassembled WGS sequence"/>
</dbReference>
<keyword evidence="1" id="KW-0732">Signal</keyword>
<evidence type="ECO:0000256" key="1">
    <source>
        <dbReference type="SAM" id="SignalP"/>
    </source>
</evidence>